<dbReference type="SMART" id="SM00320">
    <property type="entry name" value="WD40"/>
    <property type="match status" value="4"/>
</dbReference>
<evidence type="ECO:0000313" key="3">
    <source>
        <dbReference type="EMBL" id="QFZ91235.2"/>
    </source>
</evidence>
<dbReference type="RefSeq" id="WP_228382989.1">
    <property type="nucleotide sequence ID" value="NZ_CP034671.2"/>
</dbReference>
<keyword evidence="2" id="KW-0472">Membrane</keyword>
<gene>
    <name evidence="3" type="ORF">EKO22_01500</name>
</gene>
<evidence type="ECO:0000256" key="2">
    <source>
        <dbReference type="SAM" id="Phobius"/>
    </source>
</evidence>
<organism evidence="3">
    <name type="scientific">Synechococcus elongatus PCC 11802</name>
    <dbReference type="NCBI Taxonomy" id="2283154"/>
    <lineage>
        <taxon>Bacteria</taxon>
        <taxon>Bacillati</taxon>
        <taxon>Cyanobacteriota</taxon>
        <taxon>Cyanophyceae</taxon>
        <taxon>Synechococcales</taxon>
        <taxon>Synechococcaceae</taxon>
        <taxon>Synechococcus</taxon>
    </lineage>
</organism>
<feature type="transmembrane region" description="Helical" evidence="2">
    <location>
        <begin position="73"/>
        <end position="101"/>
    </location>
</feature>
<feature type="transmembrane region" description="Helical" evidence="2">
    <location>
        <begin position="110"/>
        <end position="127"/>
    </location>
</feature>
<evidence type="ECO:0000256" key="1">
    <source>
        <dbReference type="PROSITE-ProRule" id="PRU00221"/>
    </source>
</evidence>
<dbReference type="EMBL" id="CP034671">
    <property type="protein sequence ID" value="QFZ91235.2"/>
    <property type="molecule type" value="Genomic_DNA"/>
</dbReference>
<dbReference type="InterPro" id="IPR011047">
    <property type="entry name" value="Quinoprotein_ADH-like_sf"/>
</dbReference>
<dbReference type="AlphaFoldDB" id="A0AAT9JSZ8"/>
<proteinExistence type="predicted"/>
<keyword evidence="2" id="KW-0812">Transmembrane</keyword>
<dbReference type="Gene3D" id="2.130.10.10">
    <property type="entry name" value="YVTN repeat-like/Quinoprotein amine dehydrogenase"/>
    <property type="match status" value="2"/>
</dbReference>
<dbReference type="InterPro" id="IPR001680">
    <property type="entry name" value="WD40_rpt"/>
</dbReference>
<dbReference type="Pfam" id="PF00400">
    <property type="entry name" value="WD40"/>
    <property type="match status" value="1"/>
</dbReference>
<dbReference type="SUPFAM" id="SSF50998">
    <property type="entry name" value="Quinoprotein alcohol dehydrogenase-like"/>
    <property type="match status" value="1"/>
</dbReference>
<protein>
    <recommendedName>
        <fullName evidence="4">WD40 repeat domain-containing protein</fullName>
    </recommendedName>
</protein>
<reference evidence="3" key="1">
    <citation type="submission" date="2024-01" db="EMBL/GenBank/DDBJ databases">
        <title>Synechococcus elongatus PCC 11802, a close yet different native of Synechococcus elongatus PCC 11801.</title>
        <authorList>
            <person name="Jaiswal D."/>
            <person name="Sengupta A."/>
            <person name="Sengupta S."/>
            <person name="Pakrasi H.B."/>
            <person name="Wangikar P."/>
        </authorList>
    </citation>
    <scope>NUCLEOTIDE SEQUENCE</scope>
    <source>
        <strain evidence="3">PCC 11802</strain>
    </source>
</reference>
<dbReference type="PANTHER" id="PTHR19879:SF9">
    <property type="entry name" value="TRANSCRIPTION INITIATION FACTOR TFIID SUBUNIT 5"/>
    <property type="match status" value="1"/>
</dbReference>
<evidence type="ECO:0008006" key="4">
    <source>
        <dbReference type="Google" id="ProtNLM"/>
    </source>
</evidence>
<keyword evidence="1" id="KW-0853">WD repeat</keyword>
<sequence length="456" mass="49710">MAFLLQFIAGNILALIIGAIVGSILNSIVRALFRRQEVQSLPAILGSFLGVFLVAILPMIGQPVLSGDAYAAIILNFILVILIPLGSILGGIIGSVFGLLFSNRLSLKQGWISFLGIYLFLVAGFYLKDLRAPEPPLLAESLPLVSTVPNESPFVCCMAFSPDGQRLAVANSADVRIWQIDSGKVLISLKGTPHTKMNIEREQIEAIAFSPDNTTLATATAQIIKVIDSKTGQLLHLWDGGGDVQFTPDGRTLVGFIKPAAENAQASLRAWDVKSGKILQTIPLKRSDIDRPFSIFDISSKGDSLIVAPDYGNRIEQWDLNTGKLQQTWASDQQGQITTLALTPDDQTMILAQNNSLLFLSLSSGKIIKKANAYSVLNLMVDQREDQLLSENRSELMLWQLKTGDRLAQWRLSGTLGIASKPVVFSPDGQLLATYTHEGPIKLWQLKSESSSRGQR</sequence>
<feature type="repeat" description="WD" evidence="1">
    <location>
        <begin position="423"/>
        <end position="454"/>
    </location>
</feature>
<feature type="transmembrane region" description="Helical" evidence="2">
    <location>
        <begin position="41"/>
        <end position="61"/>
    </location>
</feature>
<keyword evidence="2" id="KW-1133">Transmembrane helix</keyword>
<name>A0AAT9JSZ8_SYNEL</name>
<dbReference type="PANTHER" id="PTHR19879">
    <property type="entry name" value="TRANSCRIPTION INITIATION FACTOR TFIID"/>
    <property type="match status" value="1"/>
</dbReference>
<accession>A0AAT9JSZ8</accession>
<dbReference type="PROSITE" id="PS50082">
    <property type="entry name" value="WD_REPEATS_2"/>
    <property type="match status" value="1"/>
</dbReference>
<feature type="transmembrane region" description="Helical" evidence="2">
    <location>
        <begin position="6"/>
        <end position="29"/>
    </location>
</feature>
<dbReference type="InterPro" id="IPR015943">
    <property type="entry name" value="WD40/YVTN_repeat-like_dom_sf"/>
</dbReference>